<keyword evidence="4" id="KW-1185">Reference proteome</keyword>
<proteinExistence type="predicted"/>
<dbReference type="Gene3D" id="1.10.10.2840">
    <property type="entry name" value="PucR C-terminal helix-turn-helix domain"/>
    <property type="match status" value="1"/>
</dbReference>
<dbReference type="InterPro" id="IPR025736">
    <property type="entry name" value="PucR_C-HTH_dom"/>
</dbReference>
<dbReference type="Pfam" id="PF13556">
    <property type="entry name" value="HTH_30"/>
    <property type="match status" value="1"/>
</dbReference>
<evidence type="ECO:0000259" key="2">
    <source>
        <dbReference type="Pfam" id="PF13556"/>
    </source>
</evidence>
<dbReference type="OrthoDB" id="3246591at2"/>
<comment type="caution">
    <text evidence="3">The sequence shown here is derived from an EMBL/GenBank/DDBJ whole genome shotgun (WGS) entry which is preliminary data.</text>
</comment>
<evidence type="ECO:0000313" key="3">
    <source>
        <dbReference type="EMBL" id="RKT77976.1"/>
    </source>
</evidence>
<dbReference type="Pfam" id="PF07905">
    <property type="entry name" value="PucR"/>
    <property type="match status" value="1"/>
</dbReference>
<dbReference type="RefSeq" id="WP_121032138.1">
    <property type="nucleotide sequence ID" value="NZ_RBXT01000001.1"/>
</dbReference>
<dbReference type="Proteomes" id="UP000278440">
    <property type="component" value="Unassembled WGS sequence"/>
</dbReference>
<organism evidence="3 4">
    <name type="scientific">Terracoccus luteus</name>
    <dbReference type="NCBI Taxonomy" id="53356"/>
    <lineage>
        <taxon>Bacteria</taxon>
        <taxon>Bacillati</taxon>
        <taxon>Actinomycetota</taxon>
        <taxon>Actinomycetes</taxon>
        <taxon>Micrococcales</taxon>
        <taxon>Intrasporangiaceae</taxon>
        <taxon>Terracoccus</taxon>
    </lineage>
</organism>
<reference evidence="3 4" key="1">
    <citation type="submission" date="2018-10" db="EMBL/GenBank/DDBJ databases">
        <title>Sequencing the genomes of 1000 actinobacteria strains.</title>
        <authorList>
            <person name="Klenk H.-P."/>
        </authorList>
    </citation>
    <scope>NUCLEOTIDE SEQUENCE [LARGE SCALE GENOMIC DNA]</scope>
    <source>
        <strain evidence="3 4">DSM 44267</strain>
    </source>
</reference>
<dbReference type="InterPro" id="IPR012914">
    <property type="entry name" value="PucR_dom"/>
</dbReference>
<evidence type="ECO:0000313" key="4">
    <source>
        <dbReference type="Proteomes" id="UP000278440"/>
    </source>
</evidence>
<dbReference type="AlphaFoldDB" id="A0A495XZ28"/>
<protein>
    <submittedName>
        <fullName evidence="3">Purine catabolism regulator</fullName>
    </submittedName>
</protein>
<gene>
    <name evidence="3" type="ORF">DFJ68_1410</name>
</gene>
<evidence type="ECO:0000259" key="1">
    <source>
        <dbReference type="Pfam" id="PF07905"/>
    </source>
</evidence>
<feature type="domain" description="Purine catabolism PurC-like" evidence="1">
    <location>
        <begin position="8"/>
        <end position="123"/>
    </location>
</feature>
<name>A0A495XZ28_9MICO</name>
<dbReference type="InterPro" id="IPR051448">
    <property type="entry name" value="CdaR-like_regulators"/>
</dbReference>
<dbReference type="PANTHER" id="PTHR33744">
    <property type="entry name" value="CARBOHYDRATE DIACID REGULATOR"/>
    <property type="match status" value="1"/>
</dbReference>
<dbReference type="EMBL" id="RBXT01000001">
    <property type="protein sequence ID" value="RKT77976.1"/>
    <property type="molecule type" value="Genomic_DNA"/>
</dbReference>
<sequence>MGVSVGGLVRMPHLGLDLHSGGAGLDREVTWTHTSDLPEPWRWLGRGELLMANGMNLPPAPPEQVDWVRHLDAVGASGLALGRDMYCPPLTAELAAESDRLGLPVLWIRYPLPFVAIARAVAEATLLEQSHRLLRTTRIYDTLRRVRPTAGPDSAVAAALSHELGAAVHVCDRASGRAYHPGGPAPSASVSDAVVAAQAGRAGLVVGGRSVPLPDGDEVLVVEVPTHDDAVLAVVRPRGAHLDGILLQHAATVAALELGQTRLALEHSARAGAELVTRLVEGRVEARSARRQLAAEGLDPAHTVVAALRHPQQQRLHDLHVRLWREGIAHVAALRSGVLLVLAHDTPELARVLVDAIDDGEGEGDEKGDGRGHVGLGGPLVGAGRVADAGREATWSLGVAAQTGRALHRFGDATTAAVGLSVEQEQSLVDQVLGPVLRHDLEHGSELVHTLETFLEERRSWQAAAVALHVHRQTVLYRIKQVEQLTGRALADTGDLARLWLALQARRRLAGLGASE</sequence>
<dbReference type="InterPro" id="IPR042070">
    <property type="entry name" value="PucR_C-HTH_sf"/>
</dbReference>
<accession>A0A495XZ28</accession>
<dbReference type="PANTHER" id="PTHR33744:SF1">
    <property type="entry name" value="DNA-BINDING TRANSCRIPTIONAL ACTIVATOR ADER"/>
    <property type="match status" value="1"/>
</dbReference>
<feature type="domain" description="PucR C-terminal helix-turn-helix" evidence="2">
    <location>
        <begin position="447"/>
        <end position="505"/>
    </location>
</feature>